<protein>
    <submittedName>
        <fullName evidence="1">Uncharacterized protein</fullName>
    </submittedName>
</protein>
<gene>
    <name evidence="1" type="ORF">MHYMCMPASI_00908</name>
</gene>
<comment type="caution">
    <text evidence="1">The sequence shown here is derived from an EMBL/GenBank/DDBJ whole genome shotgun (WGS) entry which is preliminary data.</text>
</comment>
<keyword evidence="2" id="KW-1185">Reference proteome</keyword>
<evidence type="ECO:0000313" key="1">
    <source>
        <dbReference type="EMBL" id="CAG7597065.1"/>
    </source>
</evidence>
<feature type="non-terminal residue" evidence="1">
    <location>
        <position position="1"/>
    </location>
</feature>
<sequence length="50" mass="5059">VQALKTQGGTISLEAIEGQLAIEAAAQVLADASDYSADSVSLEPVVIDEA</sequence>
<proteinExistence type="predicted"/>
<organism evidence="1 2">
    <name type="scientific">Hyalomma marginatum</name>
    <dbReference type="NCBI Taxonomy" id="34627"/>
    <lineage>
        <taxon>Eukaryota</taxon>
        <taxon>Metazoa</taxon>
        <taxon>Ecdysozoa</taxon>
        <taxon>Arthropoda</taxon>
        <taxon>Chelicerata</taxon>
        <taxon>Arachnida</taxon>
        <taxon>Acari</taxon>
        <taxon>Parasitiformes</taxon>
        <taxon>Ixodida</taxon>
        <taxon>Ixodoidea</taxon>
        <taxon>Ixodidae</taxon>
        <taxon>Hyalomminae</taxon>
        <taxon>Hyalomma</taxon>
    </lineage>
</organism>
<reference evidence="1" key="1">
    <citation type="submission" date="2021-06" db="EMBL/GenBank/DDBJ databases">
        <authorList>
            <person name="Nardi T."/>
            <person name="Nardi T."/>
        </authorList>
    </citation>
    <scope>NUCLEOTIDE SEQUENCE</scope>
</reference>
<name>A0A8S4BVV7_9ACAR</name>
<accession>A0A8S4BVV7</accession>
<dbReference type="Proteomes" id="UP000837675">
    <property type="component" value="Unassembled WGS sequence"/>
</dbReference>
<evidence type="ECO:0000313" key="2">
    <source>
        <dbReference type="Proteomes" id="UP000837675"/>
    </source>
</evidence>
<dbReference type="AlphaFoldDB" id="A0A8S4BVV7"/>
<dbReference type="EMBL" id="CAJVAF010000318">
    <property type="protein sequence ID" value="CAG7597065.1"/>
    <property type="molecule type" value="Genomic_DNA"/>
</dbReference>